<sequence length="31" mass="3481">MHVCLDDAISPTVATKKLPRHVTLAYILLFN</sequence>
<organism evidence="1">
    <name type="scientific">Arundo donax</name>
    <name type="common">Giant reed</name>
    <name type="synonym">Donax arundinaceus</name>
    <dbReference type="NCBI Taxonomy" id="35708"/>
    <lineage>
        <taxon>Eukaryota</taxon>
        <taxon>Viridiplantae</taxon>
        <taxon>Streptophyta</taxon>
        <taxon>Embryophyta</taxon>
        <taxon>Tracheophyta</taxon>
        <taxon>Spermatophyta</taxon>
        <taxon>Magnoliopsida</taxon>
        <taxon>Liliopsida</taxon>
        <taxon>Poales</taxon>
        <taxon>Poaceae</taxon>
        <taxon>PACMAD clade</taxon>
        <taxon>Arundinoideae</taxon>
        <taxon>Arundineae</taxon>
        <taxon>Arundo</taxon>
    </lineage>
</organism>
<accession>A0A0A9AN75</accession>
<reference evidence="1" key="2">
    <citation type="journal article" date="2015" name="Data Brief">
        <title>Shoot transcriptome of the giant reed, Arundo donax.</title>
        <authorList>
            <person name="Barrero R.A."/>
            <person name="Guerrero F.D."/>
            <person name="Moolhuijzen P."/>
            <person name="Goolsby J.A."/>
            <person name="Tidwell J."/>
            <person name="Bellgard S.E."/>
            <person name="Bellgard M.I."/>
        </authorList>
    </citation>
    <scope>NUCLEOTIDE SEQUENCE</scope>
    <source>
        <tissue evidence="1">Shoot tissue taken approximately 20 cm above the soil surface</tissue>
    </source>
</reference>
<protein>
    <submittedName>
        <fullName evidence="1">Uncharacterized protein</fullName>
    </submittedName>
</protein>
<dbReference type="EMBL" id="GBRH01247505">
    <property type="protein sequence ID" value="JAD50390.1"/>
    <property type="molecule type" value="Transcribed_RNA"/>
</dbReference>
<dbReference type="AlphaFoldDB" id="A0A0A9AN75"/>
<evidence type="ECO:0000313" key="1">
    <source>
        <dbReference type="EMBL" id="JAD50390.1"/>
    </source>
</evidence>
<proteinExistence type="predicted"/>
<reference evidence="1" key="1">
    <citation type="submission" date="2014-09" db="EMBL/GenBank/DDBJ databases">
        <authorList>
            <person name="Magalhaes I.L.F."/>
            <person name="Oliveira U."/>
            <person name="Santos F.R."/>
            <person name="Vidigal T.H.D.A."/>
            <person name="Brescovit A.D."/>
            <person name="Santos A.J."/>
        </authorList>
    </citation>
    <scope>NUCLEOTIDE SEQUENCE</scope>
    <source>
        <tissue evidence="1">Shoot tissue taken approximately 20 cm above the soil surface</tissue>
    </source>
</reference>
<name>A0A0A9AN75_ARUDO</name>